<evidence type="ECO:0000256" key="4">
    <source>
        <dbReference type="ARBA" id="ARBA00022827"/>
    </source>
</evidence>
<dbReference type="GO" id="GO:0004499">
    <property type="term" value="F:N,N-dimethylaniline monooxygenase activity"/>
    <property type="evidence" value="ECO:0007669"/>
    <property type="project" value="InterPro"/>
</dbReference>
<dbReference type="PANTHER" id="PTHR43098">
    <property type="entry name" value="L-ORNITHINE N(5)-MONOOXYGENASE-RELATED"/>
    <property type="match status" value="1"/>
</dbReference>
<dbReference type="EMBL" id="MDYX01000037">
    <property type="protein sequence ID" value="KAF9630090.1"/>
    <property type="molecule type" value="Genomic_DNA"/>
</dbReference>
<evidence type="ECO:0000256" key="1">
    <source>
        <dbReference type="ARBA" id="ARBA00001974"/>
    </source>
</evidence>
<feature type="compositionally biased region" description="Low complexity" evidence="7">
    <location>
        <begin position="75"/>
        <end position="119"/>
    </location>
</feature>
<name>A0A8H7IQT6_9PEZI</name>
<evidence type="ECO:0000256" key="5">
    <source>
        <dbReference type="ARBA" id="ARBA00022857"/>
    </source>
</evidence>
<protein>
    <recommendedName>
        <fullName evidence="10">FAD/NAD(P)-binding domain-containing protein</fullName>
    </recommendedName>
</protein>
<organism evidence="8 9">
    <name type="scientific">Lasiodiplodia theobromae</name>
    <dbReference type="NCBI Taxonomy" id="45133"/>
    <lineage>
        <taxon>Eukaryota</taxon>
        <taxon>Fungi</taxon>
        <taxon>Dikarya</taxon>
        <taxon>Ascomycota</taxon>
        <taxon>Pezizomycotina</taxon>
        <taxon>Dothideomycetes</taxon>
        <taxon>Dothideomycetes incertae sedis</taxon>
        <taxon>Botryosphaeriales</taxon>
        <taxon>Botryosphaeriaceae</taxon>
        <taxon>Lasiodiplodia</taxon>
    </lineage>
</organism>
<keyword evidence="4" id="KW-0274">FAD</keyword>
<evidence type="ECO:0000256" key="2">
    <source>
        <dbReference type="ARBA" id="ARBA00010139"/>
    </source>
</evidence>
<dbReference type="SUPFAM" id="SSF51905">
    <property type="entry name" value="FAD/NAD(P)-binding domain"/>
    <property type="match status" value="3"/>
</dbReference>
<reference evidence="8" key="2">
    <citation type="journal article" date="2018" name="DNA Res.">
        <title>Comparative genome and transcriptome analyses reveal adaptations to opportunistic infections in woody plant degrading pathogens of Botryosphaeriaceae.</title>
        <authorList>
            <person name="Yan J.Y."/>
            <person name="Zhao W.S."/>
            <person name="Chen Z."/>
            <person name="Xing Q.K."/>
            <person name="Zhang W."/>
            <person name="Chethana K.W.T."/>
            <person name="Xue M.F."/>
            <person name="Xu J.P."/>
            <person name="Phillips A.J.L."/>
            <person name="Wang Y."/>
            <person name="Liu J.H."/>
            <person name="Liu M."/>
            <person name="Zhou Y."/>
            <person name="Jayawardena R.S."/>
            <person name="Manawasinghe I.S."/>
            <person name="Huang J.B."/>
            <person name="Qiao G.H."/>
            <person name="Fu C.Y."/>
            <person name="Guo F.F."/>
            <person name="Dissanayake A.J."/>
            <person name="Peng Y.L."/>
            <person name="Hyde K.D."/>
            <person name="Li X.H."/>
        </authorList>
    </citation>
    <scope>NUCLEOTIDE SEQUENCE</scope>
    <source>
        <strain evidence="8">CSS-01s</strain>
    </source>
</reference>
<comment type="similarity">
    <text evidence="2">Belongs to the FAD-binding monooxygenase family.</text>
</comment>
<dbReference type="PANTHER" id="PTHR43098:SF2">
    <property type="entry name" value="FAD-BINDING MONOOXYGENASE AUSB-RELATED"/>
    <property type="match status" value="1"/>
</dbReference>
<sequence length="726" mass="78215">MATFEPGVATSDPSLRAKYTAERNKRLRADGVAQFVPLAQAPHLSHLARDPWVSDEKPISNEASTNGISANGTSANGANVTSNGTNGTSTSSNGASTNGTTTNGTSTNGANVTPNGTTPSPSPSPIQTKLLILGAGYSGLLFATHLISTNQFTPSSILFADAAGGFGGTWYWNRYPGLMCDTEAYIYMPLLEETGYVPRHKYAYGTELREHAVRIAEKWGIQDRGVWGVRAREVRWDGGRGRWMVEMVREGGGGGRRGRGGGEGDGEERRDGEQQEEVVIDAQYVFIATGTLSTPQIPRVPGLDTFAGPCFHTSRWDYGVTGGSPSDWRLDKLRGKTVGIVGTGATAAQVVPELARWAERLYVFQRTPSSVDERGQRATDPEEWNSKVAKAKGWQRARAENFNAYLTSSTSNGEEDLVADAWSRMPSYAAILGAPGNAGIVTPEKVPGHVAQMHEWDLSRAERVRARVDSIVADAATAEKLKAWYPVWCKRPVFHDEYLPAFNRANVTLVDTDGKGIDGLSRAGVVANAIEYPVDVLVLSTGFVSPAAGTGSPASRAGVKVYGREGLDMDAKWGRQGAATLHGVASNGFPNFFFPGPSQAGVTSNFTFALDRIGAHVAFILAEAEKRARNPDELIVEVTKEAEEAWSKEVMIRAGWFAAVRGCTPSYINAEGESDKAKDLAEQMKAARAAPWGEGVTRYLDVLRTWKEEGGLTGYDLLEQQPITSK</sequence>
<dbReference type="GO" id="GO:0050660">
    <property type="term" value="F:flavin adenine dinucleotide binding"/>
    <property type="evidence" value="ECO:0007669"/>
    <property type="project" value="InterPro"/>
</dbReference>
<dbReference type="InterPro" id="IPR036188">
    <property type="entry name" value="FAD/NAD-bd_sf"/>
</dbReference>
<dbReference type="InterPro" id="IPR050775">
    <property type="entry name" value="FAD-binding_Monooxygenases"/>
</dbReference>
<gene>
    <name evidence="8" type="ORF">BFW01_g271</name>
</gene>
<dbReference type="AlphaFoldDB" id="A0A8H7IQT6"/>
<evidence type="ECO:0000256" key="6">
    <source>
        <dbReference type="ARBA" id="ARBA00023002"/>
    </source>
</evidence>
<evidence type="ECO:0000256" key="7">
    <source>
        <dbReference type="SAM" id="MobiDB-lite"/>
    </source>
</evidence>
<keyword evidence="6" id="KW-0560">Oxidoreductase</keyword>
<dbReference type="InterPro" id="IPR020946">
    <property type="entry name" value="Flavin_mOase-like"/>
</dbReference>
<evidence type="ECO:0000313" key="9">
    <source>
        <dbReference type="Proteomes" id="UP000627934"/>
    </source>
</evidence>
<keyword evidence="5" id="KW-0521">NADP</keyword>
<evidence type="ECO:0000313" key="8">
    <source>
        <dbReference type="EMBL" id="KAF9630090.1"/>
    </source>
</evidence>
<reference evidence="8" key="1">
    <citation type="submission" date="2016-08" db="EMBL/GenBank/DDBJ databases">
        <authorList>
            <person name="Yan J."/>
        </authorList>
    </citation>
    <scope>NUCLEOTIDE SEQUENCE</scope>
    <source>
        <strain evidence="8">CSS-01s</strain>
    </source>
</reference>
<proteinExistence type="inferred from homology"/>
<evidence type="ECO:0008006" key="10">
    <source>
        <dbReference type="Google" id="ProtNLM"/>
    </source>
</evidence>
<feature type="region of interest" description="Disordered" evidence="7">
    <location>
        <begin position="249"/>
        <end position="275"/>
    </location>
</feature>
<dbReference type="Proteomes" id="UP000627934">
    <property type="component" value="Unassembled WGS sequence"/>
</dbReference>
<feature type="compositionally biased region" description="Polar residues" evidence="7">
    <location>
        <begin position="61"/>
        <end position="74"/>
    </location>
</feature>
<accession>A0A8H7IQT6</accession>
<comment type="cofactor">
    <cofactor evidence="1">
        <name>FAD</name>
        <dbReference type="ChEBI" id="CHEBI:57692"/>
    </cofactor>
</comment>
<feature type="region of interest" description="Disordered" evidence="7">
    <location>
        <begin position="56"/>
        <end position="125"/>
    </location>
</feature>
<comment type="caution">
    <text evidence="8">The sequence shown here is derived from an EMBL/GenBank/DDBJ whole genome shotgun (WGS) entry which is preliminary data.</text>
</comment>
<dbReference type="Pfam" id="PF00743">
    <property type="entry name" value="FMO-like"/>
    <property type="match status" value="1"/>
</dbReference>
<evidence type="ECO:0000256" key="3">
    <source>
        <dbReference type="ARBA" id="ARBA00022630"/>
    </source>
</evidence>
<dbReference type="Gene3D" id="3.50.50.60">
    <property type="entry name" value="FAD/NAD(P)-binding domain"/>
    <property type="match status" value="3"/>
</dbReference>
<keyword evidence="3" id="KW-0285">Flavoprotein</keyword>
<dbReference type="GO" id="GO:0050661">
    <property type="term" value="F:NADP binding"/>
    <property type="evidence" value="ECO:0007669"/>
    <property type="project" value="InterPro"/>
</dbReference>